<dbReference type="AlphaFoldDB" id="A0A0B2V2H6"/>
<evidence type="ECO:0000313" key="1">
    <source>
        <dbReference type="EMBL" id="KHN77646.1"/>
    </source>
</evidence>
<sequence length="145" mass="16056">CVYAHANFDCANDHVYGHPTENGERRDHVKRSGIAPLRVTATQSAVAQVSAKWSENVNVSLTQRARCRSCQLQVIEFPRNDCGFVLPKKDCAKNLLPRRYSLLVSLQSSEKKNDSTSTLNQDDYINPSISTCCSIGGFVVTGLHE</sequence>
<feature type="non-terminal residue" evidence="1">
    <location>
        <position position="1"/>
    </location>
</feature>
<accession>A0A0B2V2H6</accession>
<dbReference type="EMBL" id="JPKZ01002259">
    <property type="protein sequence ID" value="KHN77646.1"/>
    <property type="molecule type" value="Genomic_DNA"/>
</dbReference>
<organism evidence="1 2">
    <name type="scientific">Toxocara canis</name>
    <name type="common">Canine roundworm</name>
    <dbReference type="NCBI Taxonomy" id="6265"/>
    <lineage>
        <taxon>Eukaryota</taxon>
        <taxon>Metazoa</taxon>
        <taxon>Ecdysozoa</taxon>
        <taxon>Nematoda</taxon>
        <taxon>Chromadorea</taxon>
        <taxon>Rhabditida</taxon>
        <taxon>Spirurina</taxon>
        <taxon>Ascaridomorpha</taxon>
        <taxon>Ascaridoidea</taxon>
        <taxon>Toxocaridae</taxon>
        <taxon>Toxocara</taxon>
    </lineage>
</organism>
<protein>
    <submittedName>
        <fullName evidence="1">Uncharacterized protein</fullName>
    </submittedName>
</protein>
<feature type="non-terminal residue" evidence="1">
    <location>
        <position position="145"/>
    </location>
</feature>
<gene>
    <name evidence="1" type="ORF">Tcan_01709</name>
</gene>
<reference evidence="1 2" key="1">
    <citation type="submission" date="2014-11" db="EMBL/GenBank/DDBJ databases">
        <title>Genetic blueprint of the zoonotic pathogen Toxocara canis.</title>
        <authorList>
            <person name="Zhu X.-Q."/>
            <person name="Korhonen P.K."/>
            <person name="Cai H."/>
            <person name="Young N.D."/>
            <person name="Nejsum P."/>
            <person name="von Samson-Himmelstjerna G."/>
            <person name="Boag P.R."/>
            <person name="Tan P."/>
            <person name="Li Q."/>
            <person name="Min J."/>
            <person name="Yang Y."/>
            <person name="Wang X."/>
            <person name="Fang X."/>
            <person name="Hall R.S."/>
            <person name="Hofmann A."/>
            <person name="Sternberg P.W."/>
            <person name="Jex A.R."/>
            <person name="Gasser R.B."/>
        </authorList>
    </citation>
    <scope>NUCLEOTIDE SEQUENCE [LARGE SCALE GENOMIC DNA]</scope>
    <source>
        <strain evidence="1">PN_DK_2014</strain>
    </source>
</reference>
<dbReference type="Proteomes" id="UP000031036">
    <property type="component" value="Unassembled WGS sequence"/>
</dbReference>
<comment type="caution">
    <text evidence="1">The sequence shown here is derived from an EMBL/GenBank/DDBJ whole genome shotgun (WGS) entry which is preliminary data.</text>
</comment>
<keyword evidence="2" id="KW-1185">Reference proteome</keyword>
<proteinExistence type="predicted"/>
<evidence type="ECO:0000313" key="2">
    <source>
        <dbReference type="Proteomes" id="UP000031036"/>
    </source>
</evidence>
<name>A0A0B2V2H6_TOXCA</name>